<keyword evidence="1" id="KW-0285">Flavoprotein</keyword>
<sequence length="278" mass="30566">MNEILEKTVLTPVTKKIVVNAPYVARKAQPGQFIILRVRENGERIPLTIADYDREKGTITLVFQEVGLTTRLLGRLEVNDSILDLVGPLGVPAELPEKGTVVAVGGGVGVAPILPKCKEMHKRGVKVISIIGARSKDLLILEEEMSACSDELHICTDDGSRGFHGFVSDKLKELIENGVQMDEVIAVGPIPMMRATCEVTRPYKIKTWVSMNPIMVDGTGMCGACRVTVGGETKFCCVDGPMFDGHLIDWQEAWRRVNMYRDEEKVANERCPNCGGVR</sequence>
<dbReference type="InterPro" id="IPR039261">
    <property type="entry name" value="FNR_nucleotide-bd"/>
</dbReference>
<dbReference type="GO" id="GO:0050660">
    <property type="term" value="F:flavin adenine dinucleotide binding"/>
    <property type="evidence" value="ECO:0007669"/>
    <property type="project" value="InterPro"/>
</dbReference>
<dbReference type="Pfam" id="PF00175">
    <property type="entry name" value="NAD_binding_1"/>
    <property type="match status" value="1"/>
</dbReference>
<dbReference type="InterPro" id="IPR001433">
    <property type="entry name" value="OxRdtase_FAD/NAD-bd"/>
</dbReference>
<dbReference type="Gene3D" id="3.40.50.80">
    <property type="entry name" value="Nucleotide-binding domain of ferredoxin-NADP reductase (FNR) module"/>
    <property type="match status" value="1"/>
</dbReference>
<dbReference type="GO" id="GO:0046872">
    <property type="term" value="F:metal ion binding"/>
    <property type="evidence" value="ECO:0007669"/>
    <property type="project" value="UniProtKB-KW"/>
</dbReference>
<dbReference type="EMBL" id="CP062796">
    <property type="protein sequence ID" value="QUL98926.1"/>
    <property type="molecule type" value="Genomic_DNA"/>
</dbReference>
<dbReference type="KEGG" id="fcz:IMF26_02310"/>
<dbReference type="InterPro" id="IPR050353">
    <property type="entry name" value="PyrK_electron_transfer"/>
</dbReference>
<dbReference type="InterPro" id="IPR012165">
    <property type="entry name" value="Cyt_c3_hydrogenase_gsu"/>
</dbReference>
<evidence type="ECO:0000256" key="2">
    <source>
        <dbReference type="PIRSR" id="PIRSR006816-2"/>
    </source>
</evidence>
<dbReference type="SUPFAM" id="SSF63380">
    <property type="entry name" value="Riboflavin synthase domain-like"/>
    <property type="match status" value="1"/>
</dbReference>
<dbReference type="AlphaFoldDB" id="A0AAT9LCW6"/>
<dbReference type="InterPro" id="IPR019480">
    <property type="entry name" value="Dihydroorotate_DH_Fe-S-bd"/>
</dbReference>
<dbReference type="CDD" id="cd06219">
    <property type="entry name" value="DHOD_e_trans_like1"/>
    <property type="match status" value="1"/>
</dbReference>
<protein>
    <submittedName>
        <fullName evidence="4">Sulfide/dihydroorotate dehydrogenase-like FAD/NAD-binding protein</fullName>
    </submittedName>
</protein>
<feature type="binding site" evidence="2">
    <location>
        <position position="222"/>
    </location>
    <ligand>
        <name>[2Fe-2S] cluster</name>
        <dbReference type="ChEBI" id="CHEBI:190135"/>
    </ligand>
</feature>
<dbReference type="PANTHER" id="PTHR43513">
    <property type="entry name" value="DIHYDROOROTATE DEHYDROGENASE B (NAD(+)), ELECTRON TRANSFER SUBUNIT"/>
    <property type="match status" value="1"/>
</dbReference>
<reference evidence="4" key="2">
    <citation type="journal article" date="2023" name="Biology">
        <title>Prokaryotic Life Associated with Coal-Fire Gas Vents Revealed by Metagenomics.</title>
        <authorList>
            <person name="Kadnikov V.V."/>
            <person name="Mardanov A.V."/>
            <person name="Beletsky A.V."/>
            <person name="Karnachuk O.V."/>
            <person name="Ravin N.V."/>
        </authorList>
    </citation>
    <scope>NUCLEOTIDE SEQUENCE</scope>
    <source>
        <strain evidence="4">Bu02</strain>
    </source>
</reference>
<feature type="domain" description="FAD-binding FR-type" evidence="3">
    <location>
        <begin position="1"/>
        <end position="95"/>
    </location>
</feature>
<feature type="binding site" evidence="1">
    <location>
        <begin position="62"/>
        <end position="64"/>
    </location>
    <ligand>
        <name>FAD</name>
        <dbReference type="ChEBI" id="CHEBI:57692"/>
    </ligand>
</feature>
<comment type="cofactor">
    <cofactor evidence="1">
        <name>FAD</name>
        <dbReference type="ChEBI" id="CHEBI:57692"/>
    </cofactor>
    <text evidence="1">Binds 1 FAD per subunit.</text>
</comment>
<dbReference type="NCBIfam" id="NF004862">
    <property type="entry name" value="PRK06222.1"/>
    <property type="match status" value="1"/>
</dbReference>
<name>A0AAT9LCW6_9FIRM</name>
<keyword evidence="2" id="KW-0408">Iron</keyword>
<dbReference type="GO" id="GO:0051537">
    <property type="term" value="F:2 iron, 2 sulfur cluster binding"/>
    <property type="evidence" value="ECO:0007669"/>
    <property type="project" value="UniProtKB-KW"/>
</dbReference>
<accession>A0AAT9LCW6</accession>
<comment type="cofactor">
    <cofactor evidence="2">
        <name>[2Fe-2S] cluster</name>
        <dbReference type="ChEBI" id="CHEBI:190135"/>
    </cofactor>
    <text evidence="2">Binds 1 [2Fe-2S] cluster per subunit.</text>
</comment>
<organism evidence="4">
    <name type="scientific">Candidatus Fermentithermobacillus carboniphilus</name>
    <dbReference type="NCBI Taxonomy" id="3085328"/>
    <lineage>
        <taxon>Bacteria</taxon>
        <taxon>Bacillati</taxon>
        <taxon>Bacillota</taxon>
        <taxon>Candidatus Fermentithermobacillia</taxon>
        <taxon>Candidatus Fermentithermobacillales</taxon>
        <taxon>Candidatus Fermentithermobacillaceae</taxon>
        <taxon>Candidatus Fermentithermobacillus</taxon>
    </lineage>
</organism>
<keyword evidence="2" id="KW-0001">2Fe-2S</keyword>
<dbReference type="InterPro" id="IPR017927">
    <property type="entry name" value="FAD-bd_FR_type"/>
</dbReference>
<keyword evidence="2" id="KW-0411">Iron-sulfur</keyword>
<dbReference type="Pfam" id="PF10418">
    <property type="entry name" value="DHODB_Fe-S_bind"/>
    <property type="match status" value="1"/>
</dbReference>
<gene>
    <name evidence="4" type="ORF">IMF26_02310</name>
</gene>
<feature type="binding site" evidence="2">
    <location>
        <position position="225"/>
    </location>
    <ligand>
        <name>[2Fe-2S] cluster</name>
        <dbReference type="ChEBI" id="CHEBI:190135"/>
    </ligand>
</feature>
<evidence type="ECO:0000256" key="1">
    <source>
        <dbReference type="PIRSR" id="PIRSR006816-1"/>
    </source>
</evidence>
<feature type="binding site" evidence="2">
    <location>
        <position position="237"/>
    </location>
    <ligand>
        <name>[2Fe-2S] cluster</name>
        <dbReference type="ChEBI" id="CHEBI:190135"/>
    </ligand>
</feature>
<keyword evidence="1" id="KW-0274">FAD</keyword>
<dbReference type="InterPro" id="IPR017938">
    <property type="entry name" value="Riboflavin_synthase-like_b-brl"/>
</dbReference>
<dbReference type="GO" id="GO:0006221">
    <property type="term" value="P:pyrimidine nucleotide biosynthetic process"/>
    <property type="evidence" value="ECO:0007669"/>
    <property type="project" value="InterPro"/>
</dbReference>
<keyword evidence="2" id="KW-0479">Metal-binding</keyword>
<dbReference type="PIRSF" id="PIRSF006816">
    <property type="entry name" value="Cyc3_hyd_g"/>
    <property type="match status" value="1"/>
</dbReference>
<evidence type="ECO:0000259" key="3">
    <source>
        <dbReference type="PROSITE" id="PS51384"/>
    </source>
</evidence>
<dbReference type="GO" id="GO:0016491">
    <property type="term" value="F:oxidoreductase activity"/>
    <property type="evidence" value="ECO:0007669"/>
    <property type="project" value="InterPro"/>
</dbReference>
<evidence type="ECO:0000313" key="4">
    <source>
        <dbReference type="EMBL" id="QUL98926.1"/>
    </source>
</evidence>
<reference evidence="4" key="1">
    <citation type="submission" date="2020-10" db="EMBL/GenBank/DDBJ databases">
        <authorList>
            <person name="Kadnikov V."/>
            <person name="Beletsky A.V."/>
            <person name="Mardanov A.V."/>
            <person name="Karnachuk O.V."/>
            <person name="Ravin N.V."/>
        </authorList>
    </citation>
    <scope>NUCLEOTIDE SEQUENCE</scope>
    <source>
        <strain evidence="4">Bu02</strain>
    </source>
</reference>
<dbReference type="SUPFAM" id="SSF52343">
    <property type="entry name" value="Ferredoxin reductase-like, C-terminal NADP-linked domain"/>
    <property type="match status" value="1"/>
</dbReference>
<dbReference type="Gene3D" id="2.40.30.10">
    <property type="entry name" value="Translation factors"/>
    <property type="match status" value="1"/>
</dbReference>
<dbReference type="PANTHER" id="PTHR43513:SF3">
    <property type="entry name" value="DIHYDROOROTATE DEHYDROGENASE B (NAD(+)), ELECTRON TRANSFER SUBUNIT-RELATED"/>
    <property type="match status" value="1"/>
</dbReference>
<proteinExistence type="predicted"/>
<dbReference type="PROSITE" id="PS51384">
    <property type="entry name" value="FAD_FR"/>
    <property type="match status" value="1"/>
</dbReference>